<dbReference type="RefSeq" id="WP_160367811.1">
    <property type="nucleotide sequence ID" value="NZ_WSQA01000002.1"/>
</dbReference>
<evidence type="ECO:0000313" key="3">
    <source>
        <dbReference type="EMBL" id="MVZ61171.1"/>
    </source>
</evidence>
<feature type="chain" id="PRO_5026879893" description="Neutral/alkaline non-lysosomal ceramidase N-terminal domain-containing protein" evidence="1">
    <location>
        <begin position="21"/>
        <end position="452"/>
    </location>
</feature>
<comment type="caution">
    <text evidence="3">The sequence shown here is derived from an EMBL/GenBank/DDBJ whole genome shotgun (WGS) entry which is preliminary data.</text>
</comment>
<evidence type="ECO:0000256" key="1">
    <source>
        <dbReference type="SAM" id="SignalP"/>
    </source>
</evidence>
<dbReference type="OrthoDB" id="2579961at2"/>
<gene>
    <name evidence="3" type="ORF">GQF63_03975</name>
</gene>
<reference evidence="3 4" key="1">
    <citation type="submission" date="2019-12" db="EMBL/GenBank/DDBJ databases">
        <authorList>
            <person name="Dong K."/>
        </authorList>
    </citation>
    <scope>NUCLEOTIDE SEQUENCE [LARGE SCALE GENOMIC DNA]</scope>
    <source>
        <strain evidence="3 4">JCM 31225</strain>
    </source>
</reference>
<feature type="signal peptide" evidence="1">
    <location>
        <begin position="1"/>
        <end position="20"/>
    </location>
</feature>
<organism evidence="3 4">
    <name type="scientific">Sphingobacterium humi</name>
    <dbReference type="NCBI Taxonomy" id="1796905"/>
    <lineage>
        <taxon>Bacteria</taxon>
        <taxon>Pseudomonadati</taxon>
        <taxon>Bacteroidota</taxon>
        <taxon>Sphingobacteriia</taxon>
        <taxon>Sphingobacteriales</taxon>
        <taxon>Sphingobacteriaceae</taxon>
        <taxon>Sphingobacterium</taxon>
    </lineage>
</organism>
<keyword evidence="1" id="KW-0732">Signal</keyword>
<evidence type="ECO:0000259" key="2">
    <source>
        <dbReference type="Pfam" id="PF04734"/>
    </source>
</evidence>
<dbReference type="InterPro" id="IPR031329">
    <property type="entry name" value="NEUT/ALK_ceramidase_N"/>
</dbReference>
<name>A0A6N8KY47_9SPHI</name>
<dbReference type="EMBL" id="WSQA01000002">
    <property type="protein sequence ID" value="MVZ61171.1"/>
    <property type="molecule type" value="Genomic_DNA"/>
</dbReference>
<feature type="domain" description="Neutral/alkaline non-lysosomal ceramidase N-terminal" evidence="2">
    <location>
        <begin position="29"/>
        <end position="254"/>
    </location>
</feature>
<keyword evidence="4" id="KW-1185">Reference proteome</keyword>
<proteinExistence type="predicted"/>
<dbReference type="AlphaFoldDB" id="A0A6N8KY47"/>
<dbReference type="Proteomes" id="UP000435036">
    <property type="component" value="Unassembled WGS sequence"/>
</dbReference>
<evidence type="ECO:0000313" key="4">
    <source>
        <dbReference type="Proteomes" id="UP000435036"/>
    </source>
</evidence>
<accession>A0A6N8KY47</accession>
<sequence>MRTILISLMILSTFLPLANAQVADLKGWKVGLATADITPQKPMWLAGYASRTKPSEGAMHPLWAKCLVFEDAQANRSVLLTLDIVGIGADFSQKVRTAISKKAAVPMANILINCSHTHSGPVLDHVLTSIYPLDKDNKAVIASYGTWLADQLIQLSVRAVKDMEPVQLFAKNGVSRVQVNRRANQEKDIDKLKELKGPNDFAVPVFKVQTLSGKLKAIVFGYACHPTVLSGYQWSGDYAGFAQIELEKLYPGTKALFFQGAGGDQNPLPRRTVQLAKQYGKSLAASVERVIEEEMKPLPASFKSAAAGITLPLTTPPTLAELQKIKQDAGSGYIYEWSSNLIDQYKQGKPLLSNYPNYPIHVWDFGGQKLISLGGEITIGYAVKLKEQYGEDIFVMGYTNDVMGYIPTELVLEEGGYEGDTSQRAYGLPSKWAAGIENQILSTINDLINKIQ</sequence>
<protein>
    <recommendedName>
        <fullName evidence="2">Neutral/alkaline non-lysosomal ceramidase N-terminal domain-containing protein</fullName>
    </recommendedName>
</protein>
<dbReference type="Pfam" id="PF04734">
    <property type="entry name" value="Ceramidase_alk"/>
    <property type="match status" value="1"/>
</dbReference>